<proteinExistence type="predicted"/>
<keyword evidence="2" id="KW-0507">mRNA processing</keyword>
<dbReference type="Gene3D" id="1.25.40.10">
    <property type="entry name" value="Tetratricopeptide repeat domain"/>
    <property type="match status" value="4"/>
</dbReference>
<dbReference type="PANTHER" id="PTHR11246">
    <property type="entry name" value="PRE-MRNA SPLICING FACTOR"/>
    <property type="match status" value="1"/>
</dbReference>
<evidence type="ECO:0000256" key="1">
    <source>
        <dbReference type="ARBA" id="ARBA00004123"/>
    </source>
</evidence>
<evidence type="ECO:0000256" key="4">
    <source>
        <dbReference type="ARBA" id="ARBA00023187"/>
    </source>
</evidence>
<accession>A0A2P7YIJ0</accession>
<name>A0A2P7YIJ0_9ASCO</name>
<evidence type="ECO:0000256" key="2">
    <source>
        <dbReference type="ARBA" id="ARBA00022664"/>
    </source>
</evidence>
<dbReference type="InterPro" id="IPR019734">
    <property type="entry name" value="TPR_rpt"/>
</dbReference>
<organism evidence="8 9">
    <name type="scientific">Candidozyma pseudohaemuli</name>
    <dbReference type="NCBI Taxonomy" id="418784"/>
    <lineage>
        <taxon>Eukaryota</taxon>
        <taxon>Fungi</taxon>
        <taxon>Dikarya</taxon>
        <taxon>Ascomycota</taxon>
        <taxon>Saccharomycotina</taxon>
        <taxon>Pichiomycetes</taxon>
        <taxon>Metschnikowiaceae</taxon>
        <taxon>Candidozyma</taxon>
    </lineage>
</organism>
<dbReference type="InterPro" id="IPR045075">
    <property type="entry name" value="Syf1-like"/>
</dbReference>
<dbReference type="SMART" id="SM00386">
    <property type="entry name" value="HAT"/>
    <property type="match status" value="8"/>
</dbReference>
<evidence type="ECO:0000313" key="9">
    <source>
        <dbReference type="Proteomes" id="UP000241107"/>
    </source>
</evidence>
<protein>
    <recommendedName>
        <fullName evidence="7">PRP1 splicing factor N-terminal domain-containing protein</fullName>
    </recommendedName>
</protein>
<dbReference type="InterPro" id="IPR003107">
    <property type="entry name" value="HAT"/>
</dbReference>
<gene>
    <name evidence="8" type="ORF">C7M61_004253</name>
</gene>
<comment type="caution">
    <text evidence="8">The sequence shown here is derived from an EMBL/GenBank/DDBJ whole genome shotgun (WGS) entry which is preliminary data.</text>
</comment>
<keyword evidence="5" id="KW-0539">Nucleus</keyword>
<dbReference type="VEuPathDB" id="FungiDB:C7M61_004253"/>
<dbReference type="GO" id="GO:0046540">
    <property type="term" value="C:U4/U6 x U5 tri-snRNP complex"/>
    <property type="evidence" value="ECO:0007669"/>
    <property type="project" value="EnsemblFungi"/>
</dbReference>
<evidence type="ECO:0000259" key="7">
    <source>
        <dbReference type="Pfam" id="PF06424"/>
    </source>
</evidence>
<dbReference type="STRING" id="418784.A0A2P7YIJ0"/>
<dbReference type="OrthoDB" id="440128at2759"/>
<dbReference type="GO" id="GO:0071013">
    <property type="term" value="C:catalytic step 2 spliceosome"/>
    <property type="evidence" value="ECO:0007669"/>
    <property type="project" value="TreeGrafter"/>
</dbReference>
<keyword evidence="4" id="KW-0508">mRNA splicing</keyword>
<dbReference type="Pfam" id="PF06424">
    <property type="entry name" value="PRP1_N"/>
    <property type="match status" value="1"/>
</dbReference>
<feature type="domain" description="PRP1 splicing factor N-terminal" evidence="7">
    <location>
        <begin position="11"/>
        <end position="129"/>
    </location>
</feature>
<dbReference type="RefSeq" id="XP_024712245.1">
    <property type="nucleotide sequence ID" value="XM_024859576.1"/>
</dbReference>
<dbReference type="PANTHER" id="PTHR11246:SF1">
    <property type="entry name" value="PRE-MRNA-PROCESSING FACTOR 6"/>
    <property type="match status" value="1"/>
</dbReference>
<dbReference type="SUPFAM" id="SSF48452">
    <property type="entry name" value="TPR-like"/>
    <property type="match status" value="1"/>
</dbReference>
<evidence type="ECO:0000256" key="6">
    <source>
        <dbReference type="SAM" id="MobiDB-lite"/>
    </source>
</evidence>
<dbReference type="InterPro" id="IPR010491">
    <property type="entry name" value="PRP1_N"/>
</dbReference>
<keyword evidence="9" id="KW-1185">Reference proteome</keyword>
<dbReference type="GeneID" id="36567641"/>
<dbReference type="Proteomes" id="UP000241107">
    <property type="component" value="Unassembled WGS sequence"/>
</dbReference>
<reference evidence="8 9" key="1">
    <citation type="submission" date="2018-03" db="EMBL/GenBank/DDBJ databases">
        <title>Candida pseudohaemulonii genome assembly and annotation.</title>
        <authorList>
            <person name="Munoz J.F."/>
            <person name="Gade L.G."/>
            <person name="Chow N.A."/>
            <person name="Litvintseva A.P."/>
            <person name="Loparev V.N."/>
            <person name="Cuomo C.A."/>
        </authorList>
    </citation>
    <scope>NUCLEOTIDE SEQUENCE [LARGE SCALE GENOMIC DNA]</scope>
    <source>
        <strain evidence="8 9">B12108</strain>
    </source>
</reference>
<dbReference type="GO" id="GO:0071001">
    <property type="term" value="C:U4/U6 snRNP"/>
    <property type="evidence" value="ECO:0007669"/>
    <property type="project" value="EnsemblFungi"/>
</dbReference>
<sequence>MERKAFLDQEPPPGYVAGVGRGATGFTTSADTGPVRFESEFGTEDEDRGVLALKGNDEDEEADEIYEAIEKRLEKRRKRKEAETEDGVVKIETGSGTITSEFLDLKSQLASVLALEWASLPEVGDLTRRNKRQRLLEQQLQRTYAAPDMLIAGSGGGFRNDKHEVNENTESLLEELEADAAQRVDVDRSRQILASLRKTEPNKADLWIASARLEEQAKNFEAAKKLIVEGCNRAPHSELVWLESIKIHRKSSESTKLCKYIINEALRLNSESELLWLQAVELENPADVISRRKILMKALEFLPSNSKLWKALVELESEDDDVKRILKKATQLCPDDWELWLGLLKLSSYSDSKKALNSARKQLPKNPHIWVTALKLEERENAEVSEQKLTKMLKKGFEELEKNSYDHDKTFWLEEAAIAEQEGFNSSAKAIVENLFVLLSKSDNQIEELFKAAEQLSKESASKSSIHIYDLLIHEYPNNISCWSRLFKVLREEQLGKEEIYRFYKKAIKANPEVEVLRLMYAKDAWVTCSDVPHARSVLEKAERDLQKSEKIYLAKLKLEVMNHDYKNAFNVAKLALEESPSTSPRLWYKYIHLLRFCQFKQLEFATDVSLTDICDEALSNFPENSKLYLQKSQVLENTGDLRQARETLSIGSRKCPKSAEVWIALANLDVKLEASSRARSILDTAILENPENADLWAAKILLELEQKDIITARQLINRARQHFASSPEIWIHHLTMIPKMSHRKNAFIDALKQTNNASEILLGIGVFFWIDGHFAKAKAWFDRALNADKRNGDTWGWAFCFIDKLGTPKEKSKLIDDLATHFDLINKGKTWISVKKDPKNFDKGPQEIVEQVARALLKTSVAK</sequence>
<evidence type="ECO:0000256" key="5">
    <source>
        <dbReference type="ARBA" id="ARBA00023242"/>
    </source>
</evidence>
<keyword evidence="3" id="KW-0677">Repeat</keyword>
<dbReference type="Pfam" id="PF13432">
    <property type="entry name" value="TPR_16"/>
    <property type="match status" value="1"/>
</dbReference>
<dbReference type="GO" id="GO:0000244">
    <property type="term" value="P:spliceosomal tri-snRNP complex assembly"/>
    <property type="evidence" value="ECO:0007669"/>
    <property type="project" value="TreeGrafter"/>
</dbReference>
<evidence type="ECO:0000313" key="8">
    <source>
        <dbReference type="EMBL" id="PSK35772.1"/>
    </source>
</evidence>
<evidence type="ECO:0000256" key="3">
    <source>
        <dbReference type="ARBA" id="ARBA00022737"/>
    </source>
</evidence>
<dbReference type="SMART" id="SM00028">
    <property type="entry name" value="TPR"/>
    <property type="match status" value="4"/>
</dbReference>
<dbReference type="AlphaFoldDB" id="A0A2P7YIJ0"/>
<comment type="subcellular location">
    <subcellularLocation>
        <location evidence="1">Nucleus</location>
    </subcellularLocation>
</comment>
<feature type="region of interest" description="Disordered" evidence="6">
    <location>
        <begin position="1"/>
        <end position="59"/>
    </location>
</feature>
<dbReference type="EMBL" id="PYFQ01000013">
    <property type="protein sequence ID" value="PSK35772.1"/>
    <property type="molecule type" value="Genomic_DNA"/>
</dbReference>
<dbReference type="InterPro" id="IPR011990">
    <property type="entry name" value="TPR-like_helical_dom_sf"/>
</dbReference>
<dbReference type="GO" id="GO:0045292">
    <property type="term" value="P:mRNA cis splicing, via spliceosome"/>
    <property type="evidence" value="ECO:0007669"/>
    <property type="project" value="EnsemblFungi"/>
</dbReference>